<dbReference type="AlphaFoldDB" id="A0A1Y6CH09"/>
<sequence length="326" mass="36082">MAGLAAGALILSMLTREYLSLVLLVAGLPAFAAGLAEDLTKQVGPLPRLLATFVAAAMGFWLLNAGLSRLDVPGVDLLLHYHWAISLLFTVFAVGGVAHAINIIDGYNGLAGMVSVFIFMALAYVAFKVHDPQIMGLCFAATGAVLGFLVWNFPRGMIFAGDGGAYLIGFLIAELSVLLVARHPQVSPWFPLLLVIYPVFETLFSIYRKKFLRGMSPGMPDGLHLHMLVYKRLVRWMVGSKEARHMTRRNSMTAPYLWALSSLSVAPAMLFWNNTTVLMGCVGVFVLTYLYLYRMIIRFRSPRWMVLYRPALGKERAAALSYKQNR</sequence>
<comment type="subcellular location">
    <subcellularLocation>
        <location evidence="1">Cell membrane</location>
        <topology evidence="1">Multi-pass membrane protein</topology>
    </subcellularLocation>
</comment>
<dbReference type="InterPro" id="IPR000715">
    <property type="entry name" value="Glycosyl_transferase_4"/>
</dbReference>
<dbReference type="PANTHER" id="PTHR22926">
    <property type="entry name" value="PHOSPHO-N-ACETYLMURAMOYL-PENTAPEPTIDE-TRANSFERASE"/>
    <property type="match status" value="1"/>
</dbReference>
<keyword evidence="7" id="KW-0479">Metal-binding</keyword>
<feature type="transmembrane region" description="Helical" evidence="8">
    <location>
        <begin position="189"/>
        <end position="207"/>
    </location>
</feature>
<dbReference type="GO" id="GO:0016780">
    <property type="term" value="F:phosphotransferase activity, for other substituted phosphate groups"/>
    <property type="evidence" value="ECO:0007669"/>
    <property type="project" value="InterPro"/>
</dbReference>
<accession>A0A1Y6CH09</accession>
<evidence type="ECO:0000256" key="1">
    <source>
        <dbReference type="ARBA" id="ARBA00004651"/>
    </source>
</evidence>
<keyword evidence="3 9" id="KW-0808">Transferase</keyword>
<feature type="binding site" evidence="7">
    <location>
        <position position="102"/>
    </location>
    <ligand>
        <name>Mg(2+)</name>
        <dbReference type="ChEBI" id="CHEBI:18420"/>
    </ligand>
</feature>
<evidence type="ECO:0000313" key="10">
    <source>
        <dbReference type="Proteomes" id="UP000192920"/>
    </source>
</evidence>
<comment type="cofactor">
    <cofactor evidence="7">
        <name>Mg(2+)</name>
        <dbReference type="ChEBI" id="CHEBI:18420"/>
    </cofactor>
</comment>
<feature type="transmembrane region" description="Helical" evidence="8">
    <location>
        <begin position="133"/>
        <end position="153"/>
    </location>
</feature>
<dbReference type="GO" id="GO:0005886">
    <property type="term" value="C:plasma membrane"/>
    <property type="evidence" value="ECO:0007669"/>
    <property type="project" value="UniProtKB-SubCell"/>
</dbReference>
<keyword evidence="4 8" id="KW-0812">Transmembrane</keyword>
<dbReference type="Pfam" id="PF00953">
    <property type="entry name" value="Glycos_transf_4"/>
    <property type="match status" value="1"/>
</dbReference>
<dbReference type="EMBL" id="FXAG01000033">
    <property type="protein sequence ID" value="SMF55454.1"/>
    <property type="molecule type" value="Genomic_DNA"/>
</dbReference>
<organism evidence="9 10">
    <name type="scientific">Pseudogulbenkiania subflava DSM 22618</name>
    <dbReference type="NCBI Taxonomy" id="1123014"/>
    <lineage>
        <taxon>Bacteria</taxon>
        <taxon>Pseudomonadati</taxon>
        <taxon>Pseudomonadota</taxon>
        <taxon>Betaproteobacteria</taxon>
        <taxon>Neisseriales</taxon>
        <taxon>Chromobacteriaceae</taxon>
        <taxon>Pseudogulbenkiania</taxon>
    </lineage>
</organism>
<feature type="transmembrane region" description="Helical" evidence="8">
    <location>
        <begin position="110"/>
        <end position="127"/>
    </location>
</feature>
<evidence type="ECO:0000313" key="9">
    <source>
        <dbReference type="EMBL" id="SMF55454.1"/>
    </source>
</evidence>
<evidence type="ECO:0000256" key="7">
    <source>
        <dbReference type="PIRSR" id="PIRSR600715-1"/>
    </source>
</evidence>
<evidence type="ECO:0000256" key="5">
    <source>
        <dbReference type="ARBA" id="ARBA00022989"/>
    </source>
</evidence>
<keyword evidence="7" id="KW-0460">Magnesium</keyword>
<dbReference type="GO" id="GO:0044038">
    <property type="term" value="P:cell wall macromolecule biosynthetic process"/>
    <property type="evidence" value="ECO:0007669"/>
    <property type="project" value="TreeGrafter"/>
</dbReference>
<evidence type="ECO:0000256" key="6">
    <source>
        <dbReference type="ARBA" id="ARBA00023136"/>
    </source>
</evidence>
<dbReference type="GO" id="GO:0009103">
    <property type="term" value="P:lipopolysaccharide biosynthetic process"/>
    <property type="evidence" value="ECO:0007669"/>
    <property type="project" value="TreeGrafter"/>
</dbReference>
<proteinExistence type="predicted"/>
<feature type="transmembrane region" description="Helical" evidence="8">
    <location>
        <begin position="277"/>
        <end position="296"/>
    </location>
</feature>
<feature type="transmembrane region" description="Helical" evidence="8">
    <location>
        <begin position="165"/>
        <end position="183"/>
    </location>
</feature>
<dbReference type="PANTHER" id="PTHR22926:SF3">
    <property type="entry name" value="UNDECAPRENYL-PHOSPHATE ALPHA-N-ACETYLGLUCOSAMINYL 1-PHOSPHATE TRANSFERASE"/>
    <property type="match status" value="1"/>
</dbReference>
<keyword evidence="10" id="KW-1185">Reference proteome</keyword>
<feature type="transmembrane region" description="Helical" evidence="8">
    <location>
        <begin position="79"/>
        <end position="98"/>
    </location>
</feature>
<protein>
    <submittedName>
        <fullName evidence="9">UDP-N-acetylmuramyl pentapeptide phosphotransferase/UDP-N-acetylglucosamine-1-phosphate transferase</fullName>
    </submittedName>
</protein>
<gene>
    <name evidence="9" type="ORF">SAMN02745746_03950</name>
</gene>
<evidence type="ECO:0000256" key="4">
    <source>
        <dbReference type="ARBA" id="ARBA00022692"/>
    </source>
</evidence>
<evidence type="ECO:0000256" key="8">
    <source>
        <dbReference type="SAM" id="Phobius"/>
    </source>
</evidence>
<dbReference type="GO" id="GO:0046872">
    <property type="term" value="F:metal ion binding"/>
    <property type="evidence" value="ECO:0007669"/>
    <property type="project" value="UniProtKB-KW"/>
</dbReference>
<keyword evidence="6 8" id="KW-0472">Membrane</keyword>
<dbReference type="STRING" id="1123014.SAMN02745746_03950"/>
<feature type="transmembrane region" description="Helical" evidence="8">
    <location>
        <begin position="254"/>
        <end position="271"/>
    </location>
</feature>
<keyword evidence="2" id="KW-1003">Cell membrane</keyword>
<feature type="binding site" evidence="7">
    <location>
        <position position="162"/>
    </location>
    <ligand>
        <name>Mg(2+)</name>
        <dbReference type="ChEBI" id="CHEBI:18420"/>
    </ligand>
</feature>
<evidence type="ECO:0000256" key="3">
    <source>
        <dbReference type="ARBA" id="ARBA00022679"/>
    </source>
</evidence>
<feature type="transmembrane region" description="Helical" evidence="8">
    <location>
        <begin position="18"/>
        <end position="36"/>
    </location>
</feature>
<evidence type="ECO:0000256" key="2">
    <source>
        <dbReference type="ARBA" id="ARBA00022475"/>
    </source>
</evidence>
<keyword evidence="5 8" id="KW-1133">Transmembrane helix</keyword>
<feature type="transmembrane region" description="Helical" evidence="8">
    <location>
        <begin position="48"/>
        <end position="67"/>
    </location>
</feature>
<name>A0A1Y6CH09_9NEIS</name>
<dbReference type="GO" id="GO:0071555">
    <property type="term" value="P:cell wall organization"/>
    <property type="evidence" value="ECO:0007669"/>
    <property type="project" value="TreeGrafter"/>
</dbReference>
<dbReference type="CDD" id="cd06912">
    <property type="entry name" value="GT_MraY_like"/>
    <property type="match status" value="1"/>
</dbReference>
<dbReference type="Proteomes" id="UP000192920">
    <property type="component" value="Unassembled WGS sequence"/>
</dbReference>
<reference evidence="10" key="1">
    <citation type="submission" date="2017-04" db="EMBL/GenBank/DDBJ databases">
        <authorList>
            <person name="Varghese N."/>
            <person name="Submissions S."/>
        </authorList>
    </citation>
    <scope>NUCLEOTIDE SEQUENCE [LARGE SCALE GENOMIC DNA]</scope>
    <source>
        <strain evidence="10">DSM 22618</strain>
    </source>
</reference>